<accession>G5B0C0</accession>
<gene>
    <name evidence="2" type="ORF">GW7_13538</name>
</gene>
<reference evidence="2 3" key="1">
    <citation type="journal article" date="2011" name="Nature">
        <title>Genome sequencing reveals insights into physiology and longevity of the naked mole rat.</title>
        <authorList>
            <person name="Kim E.B."/>
            <person name="Fang X."/>
            <person name="Fushan A.A."/>
            <person name="Huang Z."/>
            <person name="Lobanov A.V."/>
            <person name="Han L."/>
            <person name="Marino S.M."/>
            <person name="Sun X."/>
            <person name="Turanov A.A."/>
            <person name="Yang P."/>
            <person name="Yim S.H."/>
            <person name="Zhao X."/>
            <person name="Kasaikina M.V."/>
            <person name="Stoletzki N."/>
            <person name="Peng C."/>
            <person name="Polak P."/>
            <person name="Xiong Z."/>
            <person name="Kiezun A."/>
            <person name="Zhu Y."/>
            <person name="Chen Y."/>
            <person name="Kryukov G.V."/>
            <person name="Zhang Q."/>
            <person name="Peshkin L."/>
            <person name="Yang L."/>
            <person name="Bronson R.T."/>
            <person name="Buffenstein R."/>
            <person name="Wang B."/>
            <person name="Han C."/>
            <person name="Li Q."/>
            <person name="Chen L."/>
            <person name="Zhao W."/>
            <person name="Sunyaev S.R."/>
            <person name="Park T.J."/>
            <person name="Zhang G."/>
            <person name="Wang J."/>
            <person name="Gladyshev V.N."/>
        </authorList>
    </citation>
    <scope>NUCLEOTIDE SEQUENCE [LARGE SCALE GENOMIC DNA]</scope>
</reference>
<evidence type="ECO:0000313" key="2">
    <source>
        <dbReference type="EMBL" id="EHB02731.1"/>
    </source>
</evidence>
<keyword evidence="2" id="KW-0648">Protein biosynthesis</keyword>
<evidence type="ECO:0000256" key="1">
    <source>
        <dbReference type="SAM" id="MobiDB-lite"/>
    </source>
</evidence>
<evidence type="ECO:0000313" key="3">
    <source>
        <dbReference type="Proteomes" id="UP000006813"/>
    </source>
</evidence>
<feature type="region of interest" description="Disordered" evidence="1">
    <location>
        <begin position="65"/>
        <end position="126"/>
    </location>
</feature>
<dbReference type="STRING" id="10181.G5B0C0"/>
<sequence length="193" mass="22687">MVASVKKKNKKGKSISLQIFWLRMKGLVEEPPMSPIQSAGLLKQMTWKEMFQPLGSVMTTTYTDSFDDYQPRRGDDSFGDKYQDRYDSDQYRDGYQDGPRWDTDLYGGRDRYDDRGSSDCDRAYDSRIGSGRRAFGRGYCRDDDYRGGGDCYEDRYDRWDDRPRDDYSLEDYRRHDRGPPPKTQTEPKASEYP</sequence>
<dbReference type="EMBL" id="JH167806">
    <property type="protein sequence ID" value="EHB02731.1"/>
    <property type="molecule type" value="Genomic_DNA"/>
</dbReference>
<dbReference type="GO" id="GO:0003743">
    <property type="term" value="F:translation initiation factor activity"/>
    <property type="evidence" value="ECO:0007669"/>
    <property type="project" value="UniProtKB-KW"/>
</dbReference>
<feature type="region of interest" description="Disordered" evidence="1">
    <location>
        <begin position="143"/>
        <end position="193"/>
    </location>
</feature>
<dbReference type="Proteomes" id="UP000006813">
    <property type="component" value="Unassembled WGS sequence"/>
</dbReference>
<protein>
    <submittedName>
        <fullName evidence="2">Eukaryotic translation initiation factor 4B</fullName>
    </submittedName>
</protein>
<dbReference type="AlphaFoldDB" id="G5B0C0"/>
<name>G5B0C0_HETGA</name>
<feature type="compositionally biased region" description="Basic and acidic residues" evidence="1">
    <location>
        <begin position="143"/>
        <end position="179"/>
    </location>
</feature>
<keyword evidence="2" id="KW-0396">Initiation factor</keyword>
<dbReference type="InParanoid" id="G5B0C0"/>
<organism evidence="2 3">
    <name type="scientific">Heterocephalus glaber</name>
    <name type="common">Naked mole rat</name>
    <dbReference type="NCBI Taxonomy" id="10181"/>
    <lineage>
        <taxon>Eukaryota</taxon>
        <taxon>Metazoa</taxon>
        <taxon>Chordata</taxon>
        <taxon>Craniata</taxon>
        <taxon>Vertebrata</taxon>
        <taxon>Euteleostomi</taxon>
        <taxon>Mammalia</taxon>
        <taxon>Eutheria</taxon>
        <taxon>Euarchontoglires</taxon>
        <taxon>Glires</taxon>
        <taxon>Rodentia</taxon>
        <taxon>Hystricomorpha</taxon>
        <taxon>Bathyergidae</taxon>
        <taxon>Heterocephalus</taxon>
    </lineage>
</organism>
<feature type="compositionally biased region" description="Basic and acidic residues" evidence="1">
    <location>
        <begin position="69"/>
        <end position="125"/>
    </location>
</feature>
<proteinExistence type="predicted"/>